<dbReference type="InterPro" id="IPR013196">
    <property type="entry name" value="HTH_11"/>
</dbReference>
<evidence type="ECO:0000259" key="1">
    <source>
        <dbReference type="Pfam" id="PF08279"/>
    </source>
</evidence>
<dbReference type="InterPro" id="IPR036390">
    <property type="entry name" value="WH_DNA-bd_sf"/>
</dbReference>
<name>A0A147HSY8_9SPHN</name>
<dbReference type="EMBL" id="LDTD01000136">
    <property type="protein sequence ID" value="KTT67959.1"/>
    <property type="molecule type" value="Genomic_DNA"/>
</dbReference>
<dbReference type="Proteomes" id="UP000072867">
    <property type="component" value="Unassembled WGS sequence"/>
</dbReference>
<evidence type="ECO:0000313" key="2">
    <source>
        <dbReference type="EMBL" id="KTT67959.1"/>
    </source>
</evidence>
<dbReference type="SUPFAM" id="SSF46785">
    <property type="entry name" value="Winged helix' DNA-binding domain"/>
    <property type="match status" value="1"/>
</dbReference>
<reference evidence="2 3" key="1">
    <citation type="journal article" date="2016" name="Front. Microbiol.">
        <title>Genomic Resource of Rice Seed Associated Bacteria.</title>
        <authorList>
            <person name="Midha S."/>
            <person name="Bansal K."/>
            <person name="Sharma S."/>
            <person name="Kumar N."/>
            <person name="Patil P.P."/>
            <person name="Chaudhry V."/>
            <person name="Patil P.B."/>
        </authorList>
    </citation>
    <scope>NUCLEOTIDE SEQUENCE [LARGE SCALE GENOMIC DNA]</scope>
    <source>
        <strain evidence="2 3">NS319</strain>
    </source>
</reference>
<organism evidence="2 3">
    <name type="scientific">Sphingomonas sanguinis</name>
    <dbReference type="NCBI Taxonomy" id="33051"/>
    <lineage>
        <taxon>Bacteria</taxon>
        <taxon>Pseudomonadati</taxon>
        <taxon>Pseudomonadota</taxon>
        <taxon>Alphaproteobacteria</taxon>
        <taxon>Sphingomonadales</taxon>
        <taxon>Sphingomonadaceae</taxon>
        <taxon>Sphingomonas</taxon>
    </lineage>
</organism>
<dbReference type="Pfam" id="PF08279">
    <property type="entry name" value="HTH_11"/>
    <property type="match status" value="1"/>
</dbReference>
<feature type="domain" description="Helix-turn-helix type 11" evidence="1">
    <location>
        <begin position="2"/>
        <end position="32"/>
    </location>
</feature>
<feature type="non-terminal residue" evidence="2">
    <location>
        <position position="51"/>
    </location>
</feature>
<dbReference type="AlphaFoldDB" id="A0A147HSY8"/>
<sequence>MLGVSVRTIYRDMVTLQAMGAPVRGEPGVGYQLEQGYFLPPLHLDHDEMDA</sequence>
<dbReference type="Gene3D" id="1.10.10.10">
    <property type="entry name" value="Winged helix-like DNA-binding domain superfamily/Winged helix DNA-binding domain"/>
    <property type="match status" value="1"/>
</dbReference>
<gene>
    <name evidence="2" type="ORF">NS319_16130</name>
</gene>
<dbReference type="InterPro" id="IPR036388">
    <property type="entry name" value="WH-like_DNA-bd_sf"/>
</dbReference>
<accession>A0A147HSY8</accession>
<protein>
    <submittedName>
        <fullName evidence="2">DeoR faimly transcriptional regulator</fullName>
    </submittedName>
</protein>
<evidence type="ECO:0000313" key="3">
    <source>
        <dbReference type="Proteomes" id="UP000072867"/>
    </source>
</evidence>
<proteinExistence type="predicted"/>
<comment type="caution">
    <text evidence="2">The sequence shown here is derived from an EMBL/GenBank/DDBJ whole genome shotgun (WGS) entry which is preliminary data.</text>
</comment>